<dbReference type="SUPFAM" id="SSF52540">
    <property type="entry name" value="P-loop containing nucleoside triphosphate hydrolases"/>
    <property type="match status" value="1"/>
</dbReference>
<reference evidence="9 10" key="1">
    <citation type="submission" date="2024-09" db="EMBL/GenBank/DDBJ databases">
        <title>A chromosome-level genome assembly of Gray's grenadier anchovy, Coilia grayii.</title>
        <authorList>
            <person name="Fu Z."/>
        </authorList>
    </citation>
    <scope>NUCLEOTIDE SEQUENCE [LARGE SCALE GENOMIC DNA]</scope>
    <source>
        <strain evidence="9">G4</strain>
        <tissue evidence="9">Muscle</tissue>
    </source>
</reference>
<evidence type="ECO:0000256" key="7">
    <source>
        <dbReference type="ARBA" id="ARBA00023134"/>
    </source>
</evidence>
<dbReference type="FunFam" id="3.40.50.300:FF:000857">
    <property type="entry name" value="GTP-binding protein 8 isoform X1"/>
    <property type="match status" value="1"/>
</dbReference>
<dbReference type="InterPro" id="IPR052279">
    <property type="entry name" value="EngB_GTPase"/>
</dbReference>
<dbReference type="Pfam" id="PF01926">
    <property type="entry name" value="MMR_HSR1"/>
    <property type="match status" value="1"/>
</dbReference>
<dbReference type="PANTHER" id="PTHR46498:SF1">
    <property type="entry name" value="GTP-BINDING PROTEIN 8"/>
    <property type="match status" value="1"/>
</dbReference>
<dbReference type="InterPro" id="IPR006073">
    <property type="entry name" value="GTP-bd"/>
</dbReference>
<protein>
    <recommendedName>
        <fullName evidence="3">GTP-binding protein 8</fullName>
    </recommendedName>
</protein>
<comment type="cofactor">
    <cofactor evidence="1">
        <name>Mg(2+)</name>
        <dbReference type="ChEBI" id="CHEBI:18420"/>
    </cofactor>
</comment>
<name>A0ABD1J0R6_9TELE</name>
<keyword evidence="6" id="KW-0460">Magnesium</keyword>
<dbReference type="InterPro" id="IPR019987">
    <property type="entry name" value="GTP-bd_ribosome_bio_YsxC"/>
</dbReference>
<comment type="caution">
    <text evidence="9">The sequence shown here is derived from an EMBL/GenBank/DDBJ whole genome shotgun (WGS) entry which is preliminary data.</text>
</comment>
<dbReference type="PROSITE" id="PS51706">
    <property type="entry name" value="G_ENGB"/>
    <property type="match status" value="1"/>
</dbReference>
<dbReference type="InterPro" id="IPR027417">
    <property type="entry name" value="P-loop_NTPase"/>
</dbReference>
<proteinExistence type="inferred from homology"/>
<comment type="similarity">
    <text evidence="2">Belongs to the TRAFAC class TrmE-Era-EngA-EngB-Septin-like GTPase superfamily. EngB GTPase family.</text>
</comment>
<keyword evidence="7" id="KW-0342">GTP-binding</keyword>
<organism evidence="9 10">
    <name type="scientific">Coilia grayii</name>
    <name type="common">Gray's grenadier anchovy</name>
    <dbReference type="NCBI Taxonomy" id="363190"/>
    <lineage>
        <taxon>Eukaryota</taxon>
        <taxon>Metazoa</taxon>
        <taxon>Chordata</taxon>
        <taxon>Craniata</taxon>
        <taxon>Vertebrata</taxon>
        <taxon>Euteleostomi</taxon>
        <taxon>Actinopterygii</taxon>
        <taxon>Neopterygii</taxon>
        <taxon>Teleostei</taxon>
        <taxon>Clupei</taxon>
        <taxon>Clupeiformes</taxon>
        <taxon>Clupeoidei</taxon>
        <taxon>Engraulidae</taxon>
        <taxon>Coilinae</taxon>
        <taxon>Coilia</taxon>
    </lineage>
</organism>
<dbReference type="InterPro" id="IPR030393">
    <property type="entry name" value="G_ENGB_dom"/>
</dbReference>
<evidence type="ECO:0000313" key="9">
    <source>
        <dbReference type="EMBL" id="KAL2080794.1"/>
    </source>
</evidence>
<dbReference type="NCBIfam" id="TIGR03598">
    <property type="entry name" value="GTPase_YsxC"/>
    <property type="match status" value="1"/>
</dbReference>
<evidence type="ECO:0000256" key="3">
    <source>
        <dbReference type="ARBA" id="ARBA00015370"/>
    </source>
</evidence>
<evidence type="ECO:0000256" key="2">
    <source>
        <dbReference type="ARBA" id="ARBA00009638"/>
    </source>
</evidence>
<dbReference type="Gene3D" id="3.40.50.300">
    <property type="entry name" value="P-loop containing nucleotide triphosphate hydrolases"/>
    <property type="match status" value="1"/>
</dbReference>
<dbReference type="Proteomes" id="UP001591681">
    <property type="component" value="Unassembled WGS sequence"/>
</dbReference>
<sequence>MLLRNCRLLLRSQDGSYACVLPRQRAHRLASLQRVSLLPDKRQRGVLFPFSALEGHLDRSIDRGDFQLFQPSREDLQHAEKLFTSSDRHEILYTSSAVRMDHVPVIQQPEVCFIGRSNVGKSSLIRALFSLAPEVEVRVSKTPGHTRKMDFFRVGQAFTLVDMPGYGHRAPTDFVDMVEPYLQTRQNLVRMFLLMDGSVGPQKADLIAVEMCEEFCRPYVIVVTKIDKVKPGLLLPNLLQVQSLIRTQARHCFPQPFLVSSLQYSGVHLLRCFIAHVTGNLQLGASVR</sequence>
<dbReference type="GO" id="GO:0046872">
    <property type="term" value="F:metal ion binding"/>
    <property type="evidence" value="ECO:0007669"/>
    <property type="project" value="UniProtKB-KW"/>
</dbReference>
<evidence type="ECO:0000313" key="10">
    <source>
        <dbReference type="Proteomes" id="UP001591681"/>
    </source>
</evidence>
<evidence type="ECO:0000256" key="5">
    <source>
        <dbReference type="ARBA" id="ARBA00022741"/>
    </source>
</evidence>
<evidence type="ECO:0000256" key="6">
    <source>
        <dbReference type="ARBA" id="ARBA00022842"/>
    </source>
</evidence>
<keyword evidence="10" id="KW-1185">Reference proteome</keyword>
<keyword evidence="4" id="KW-0479">Metal-binding</keyword>
<feature type="domain" description="EngB-type G" evidence="8">
    <location>
        <begin position="107"/>
        <end position="280"/>
    </location>
</feature>
<keyword evidence="5" id="KW-0547">Nucleotide-binding</keyword>
<accession>A0ABD1J0R6</accession>
<evidence type="ECO:0000259" key="8">
    <source>
        <dbReference type="PROSITE" id="PS51706"/>
    </source>
</evidence>
<evidence type="ECO:0000256" key="4">
    <source>
        <dbReference type="ARBA" id="ARBA00022723"/>
    </source>
</evidence>
<dbReference type="GO" id="GO:0005525">
    <property type="term" value="F:GTP binding"/>
    <property type="evidence" value="ECO:0007669"/>
    <property type="project" value="UniProtKB-KW"/>
</dbReference>
<evidence type="ECO:0000256" key="1">
    <source>
        <dbReference type="ARBA" id="ARBA00001946"/>
    </source>
</evidence>
<dbReference type="AlphaFoldDB" id="A0ABD1J0R6"/>
<dbReference type="PANTHER" id="PTHR46498">
    <property type="entry name" value="GTP-BINDING PROTEIN 8"/>
    <property type="match status" value="1"/>
</dbReference>
<dbReference type="EMBL" id="JBHFQA010000020">
    <property type="protein sequence ID" value="KAL2080794.1"/>
    <property type="molecule type" value="Genomic_DNA"/>
</dbReference>
<gene>
    <name evidence="9" type="ORF">ACEWY4_022647</name>
</gene>
<dbReference type="CDD" id="cd01876">
    <property type="entry name" value="YihA_EngB"/>
    <property type="match status" value="1"/>
</dbReference>